<accession>A0A915KRA8</accession>
<evidence type="ECO:0000313" key="2">
    <source>
        <dbReference type="WBParaSite" id="nRc.2.0.1.t40218-RA"/>
    </source>
</evidence>
<proteinExistence type="predicted"/>
<name>A0A915KRA8_ROMCU</name>
<protein>
    <submittedName>
        <fullName evidence="2">Uncharacterized protein</fullName>
    </submittedName>
</protein>
<dbReference type="AlphaFoldDB" id="A0A915KRA8"/>
<organism evidence="1 2">
    <name type="scientific">Romanomermis culicivorax</name>
    <name type="common">Nematode worm</name>
    <dbReference type="NCBI Taxonomy" id="13658"/>
    <lineage>
        <taxon>Eukaryota</taxon>
        <taxon>Metazoa</taxon>
        <taxon>Ecdysozoa</taxon>
        <taxon>Nematoda</taxon>
        <taxon>Enoplea</taxon>
        <taxon>Dorylaimia</taxon>
        <taxon>Mermithida</taxon>
        <taxon>Mermithoidea</taxon>
        <taxon>Mermithidae</taxon>
        <taxon>Romanomermis</taxon>
    </lineage>
</organism>
<keyword evidence="1" id="KW-1185">Reference proteome</keyword>
<dbReference type="WBParaSite" id="nRc.2.0.1.t40218-RA">
    <property type="protein sequence ID" value="nRc.2.0.1.t40218-RA"/>
    <property type="gene ID" value="nRc.2.0.1.g40218"/>
</dbReference>
<dbReference type="Proteomes" id="UP000887565">
    <property type="component" value="Unplaced"/>
</dbReference>
<sequence>MCVGYPNIQTDILKNGYPDIFTVQKRIISTVLKKPATYRLLMKVLRLRRERSSSSLSSLLIKVSSRQRLLGGMSLKSISSTEKTLHSRFAIATPLLFRFLT</sequence>
<evidence type="ECO:0000313" key="1">
    <source>
        <dbReference type="Proteomes" id="UP000887565"/>
    </source>
</evidence>
<reference evidence="2" key="1">
    <citation type="submission" date="2022-11" db="UniProtKB">
        <authorList>
            <consortium name="WormBaseParasite"/>
        </authorList>
    </citation>
    <scope>IDENTIFICATION</scope>
</reference>